<feature type="transmembrane region" description="Helical" evidence="6">
    <location>
        <begin position="21"/>
        <end position="39"/>
    </location>
</feature>
<feature type="transmembrane region" description="Helical" evidence="6">
    <location>
        <begin position="397"/>
        <end position="415"/>
    </location>
</feature>
<comment type="subcellular location">
    <subcellularLocation>
        <location evidence="1">Cell membrane</location>
        <topology evidence="1">Multi-pass membrane protein</topology>
    </subcellularLocation>
</comment>
<feature type="transmembrane region" description="Helical" evidence="6">
    <location>
        <begin position="110"/>
        <end position="131"/>
    </location>
</feature>
<feature type="transmembrane region" description="Helical" evidence="6">
    <location>
        <begin position="207"/>
        <end position="226"/>
    </location>
</feature>
<evidence type="ECO:0000256" key="3">
    <source>
        <dbReference type="ARBA" id="ARBA00022692"/>
    </source>
</evidence>
<reference evidence="7 8" key="1">
    <citation type="submission" date="2018-11" db="EMBL/GenBank/DDBJ databases">
        <authorList>
            <person name="Zhou Z."/>
            <person name="Wang G."/>
        </authorList>
    </citation>
    <scope>NUCLEOTIDE SEQUENCE [LARGE SCALE GENOMIC DNA]</scope>
    <source>
        <strain evidence="7 8">KCTC52004</strain>
    </source>
</reference>
<keyword evidence="8" id="KW-1185">Reference proteome</keyword>
<feature type="transmembrane region" description="Helical" evidence="6">
    <location>
        <begin position="143"/>
        <end position="162"/>
    </location>
</feature>
<dbReference type="PANTHER" id="PTHR30250">
    <property type="entry name" value="PST FAMILY PREDICTED COLANIC ACID TRANSPORTER"/>
    <property type="match status" value="1"/>
</dbReference>
<dbReference type="RefSeq" id="WP_124874741.1">
    <property type="nucleotide sequence ID" value="NZ_RQJO01000008.1"/>
</dbReference>
<accession>A0A3P1BTP0</accession>
<dbReference type="EMBL" id="RQJO01000008">
    <property type="protein sequence ID" value="RRB04226.1"/>
    <property type="molecule type" value="Genomic_DNA"/>
</dbReference>
<feature type="transmembrane region" description="Helical" evidence="6">
    <location>
        <begin position="45"/>
        <end position="65"/>
    </location>
</feature>
<evidence type="ECO:0000256" key="5">
    <source>
        <dbReference type="ARBA" id="ARBA00023136"/>
    </source>
</evidence>
<sequence length="480" mass="54611">MIKKATNYLWNSPTAMTWGSMLSNSIKLLVLTPLILIKYNVDEIAFWYLLLTINSFTVVVDFGFYPTFSRIISYAFSGLRSIEDFGKPEIQSDGKPNWDLMNRIYGTINVTYIALGFLVLFIVFIFSYFSIENIILKSNTNTGTLWSAYYLFIVSIFFQFISKKFDAVIIGTNHVALINRWNIIINLLSALASILVVYIGANLAWLSFIQLLFSIILVLRSALLEYQICDGMFRKLNAFIFDREIFKWCWGPTWKSGVLILCSTGVSQATGLIYSYVANPVSLASYLLSLKLVTTVAQFSQAPFYSKLPLFSTLRVKNNIEQLSTISAQSIKKSLLVFVLGMLVLIFFGDWILTLVKANTTLIDSKILIFMAFVWFLERNHAMHAQIYVTTNRVPFYKSAVITGIANLGIVWLMLPSYGILAFPVAHGLSNLLINNWWNVDLSISSLQEDLWRFIRRSMAIPLLTLIILSSFKILTLFNV</sequence>
<evidence type="ECO:0000256" key="4">
    <source>
        <dbReference type="ARBA" id="ARBA00022989"/>
    </source>
</evidence>
<protein>
    <recommendedName>
        <fullName evidence="9">Polysaccharide biosynthesis protein</fullName>
    </recommendedName>
</protein>
<evidence type="ECO:0000313" key="7">
    <source>
        <dbReference type="EMBL" id="RRB04226.1"/>
    </source>
</evidence>
<dbReference type="OrthoDB" id="920322at2"/>
<evidence type="ECO:0000256" key="6">
    <source>
        <dbReference type="SAM" id="Phobius"/>
    </source>
</evidence>
<feature type="transmembrane region" description="Helical" evidence="6">
    <location>
        <begin position="359"/>
        <end position="377"/>
    </location>
</feature>
<name>A0A3P1BTP0_9BACT</name>
<organism evidence="7 8">
    <name type="scientific">Larkinella rosea</name>
    <dbReference type="NCBI Taxonomy" id="2025312"/>
    <lineage>
        <taxon>Bacteria</taxon>
        <taxon>Pseudomonadati</taxon>
        <taxon>Bacteroidota</taxon>
        <taxon>Cytophagia</taxon>
        <taxon>Cytophagales</taxon>
        <taxon>Spirosomataceae</taxon>
        <taxon>Larkinella</taxon>
    </lineage>
</organism>
<dbReference type="InterPro" id="IPR050833">
    <property type="entry name" value="Poly_Biosynth_Transport"/>
</dbReference>
<feature type="transmembrane region" description="Helical" evidence="6">
    <location>
        <begin position="183"/>
        <end position="201"/>
    </location>
</feature>
<keyword evidence="2" id="KW-1003">Cell membrane</keyword>
<keyword evidence="4 6" id="KW-1133">Transmembrane helix</keyword>
<evidence type="ECO:0008006" key="9">
    <source>
        <dbReference type="Google" id="ProtNLM"/>
    </source>
</evidence>
<evidence type="ECO:0000256" key="1">
    <source>
        <dbReference type="ARBA" id="ARBA00004651"/>
    </source>
</evidence>
<dbReference type="PANTHER" id="PTHR30250:SF26">
    <property type="entry name" value="PSMA PROTEIN"/>
    <property type="match status" value="1"/>
</dbReference>
<keyword evidence="5 6" id="KW-0472">Membrane</keyword>
<comment type="caution">
    <text evidence="7">The sequence shown here is derived from an EMBL/GenBank/DDBJ whole genome shotgun (WGS) entry which is preliminary data.</text>
</comment>
<dbReference type="Proteomes" id="UP000271925">
    <property type="component" value="Unassembled WGS sequence"/>
</dbReference>
<feature type="transmembrane region" description="Helical" evidence="6">
    <location>
        <begin position="335"/>
        <end position="353"/>
    </location>
</feature>
<evidence type="ECO:0000313" key="8">
    <source>
        <dbReference type="Proteomes" id="UP000271925"/>
    </source>
</evidence>
<proteinExistence type="predicted"/>
<evidence type="ECO:0000256" key="2">
    <source>
        <dbReference type="ARBA" id="ARBA00022475"/>
    </source>
</evidence>
<keyword evidence="3 6" id="KW-0812">Transmembrane</keyword>
<feature type="transmembrane region" description="Helical" evidence="6">
    <location>
        <begin position="459"/>
        <end position="478"/>
    </location>
</feature>
<gene>
    <name evidence="7" type="ORF">EHT25_11950</name>
</gene>
<dbReference type="GO" id="GO:0005886">
    <property type="term" value="C:plasma membrane"/>
    <property type="evidence" value="ECO:0007669"/>
    <property type="project" value="UniProtKB-SubCell"/>
</dbReference>
<dbReference type="AlphaFoldDB" id="A0A3P1BTP0"/>